<feature type="compositionally biased region" description="Low complexity" evidence="6">
    <location>
        <begin position="377"/>
        <end position="393"/>
    </location>
</feature>
<dbReference type="GO" id="GO:1990904">
    <property type="term" value="C:ribonucleoprotein complex"/>
    <property type="evidence" value="ECO:0007669"/>
    <property type="project" value="UniProtKB-KW"/>
</dbReference>
<evidence type="ECO:0000259" key="8">
    <source>
        <dbReference type="Pfam" id="PF00673"/>
    </source>
</evidence>
<dbReference type="Proteomes" id="UP001221413">
    <property type="component" value="Unassembled WGS sequence"/>
</dbReference>
<dbReference type="PROSITE" id="PS00358">
    <property type="entry name" value="RIBOSOMAL_L5"/>
    <property type="match status" value="1"/>
</dbReference>
<comment type="function">
    <text evidence="1">Component of the ribosome, a large ribonucleoprotein complex responsible for the synthesis of proteins in the cell. The small ribosomal subunit (SSU) binds messenger RNAs (mRNAs) and translates the encoded message by selecting cognate aminoacyl-transfer RNA (tRNA) molecules. The large subunit (LSU) contains the ribosomal catalytic site termed the peptidyl transferase center (PTC), which catalyzes the formation of peptide bonds, thereby polymerizing the amino acids delivered by tRNAs into a polypeptide chain. The nascent polypeptides leave the ribosome through a tunnel in the LSU and interact with protein factors that function in enzymatic processing, targeting, and the membrane insertion of nascent chains at the exit of the ribosomal tunnel.</text>
</comment>
<dbReference type="Gene3D" id="3.30.1440.10">
    <property type="match status" value="1"/>
</dbReference>
<feature type="compositionally biased region" description="Pro residues" evidence="6">
    <location>
        <begin position="780"/>
        <end position="793"/>
    </location>
</feature>
<dbReference type="InterPro" id="IPR031309">
    <property type="entry name" value="Ribosomal_uL5_C"/>
</dbReference>
<dbReference type="InterPro" id="IPR022803">
    <property type="entry name" value="Ribosomal_uL5_dom_sf"/>
</dbReference>
<evidence type="ECO:0000259" key="7">
    <source>
        <dbReference type="Pfam" id="PF00281"/>
    </source>
</evidence>
<gene>
    <name evidence="9" type="ORF">Dda_5636</name>
</gene>
<evidence type="ECO:0000256" key="4">
    <source>
        <dbReference type="ARBA" id="ARBA00023274"/>
    </source>
</evidence>
<feature type="compositionally biased region" description="Basic and acidic residues" evidence="6">
    <location>
        <begin position="475"/>
        <end position="487"/>
    </location>
</feature>
<organism evidence="9 10">
    <name type="scientific">Drechslerella dactyloides</name>
    <name type="common">Nematode-trapping fungus</name>
    <name type="synonym">Arthrobotrys dactyloides</name>
    <dbReference type="NCBI Taxonomy" id="74499"/>
    <lineage>
        <taxon>Eukaryota</taxon>
        <taxon>Fungi</taxon>
        <taxon>Dikarya</taxon>
        <taxon>Ascomycota</taxon>
        <taxon>Pezizomycotina</taxon>
        <taxon>Orbiliomycetes</taxon>
        <taxon>Orbiliales</taxon>
        <taxon>Orbiliaceae</taxon>
        <taxon>Drechslerella</taxon>
    </lineage>
</organism>
<evidence type="ECO:0000256" key="1">
    <source>
        <dbReference type="ARBA" id="ARBA00004021"/>
    </source>
</evidence>
<proteinExistence type="inferred from homology"/>
<keyword evidence="4" id="KW-0687">Ribonucleoprotein</keyword>
<dbReference type="InterPro" id="IPR002132">
    <property type="entry name" value="Ribosomal_uL5"/>
</dbReference>
<evidence type="ECO:0000256" key="3">
    <source>
        <dbReference type="ARBA" id="ARBA00022980"/>
    </source>
</evidence>
<feature type="compositionally biased region" description="Acidic residues" evidence="6">
    <location>
        <begin position="541"/>
        <end position="550"/>
    </location>
</feature>
<dbReference type="InterPro" id="IPR031310">
    <property type="entry name" value="Ribosomal_uL5_N"/>
</dbReference>
<evidence type="ECO:0000313" key="9">
    <source>
        <dbReference type="EMBL" id="KAJ6259991.1"/>
    </source>
</evidence>
<feature type="coiled-coil region" evidence="5">
    <location>
        <begin position="252"/>
        <end position="279"/>
    </location>
</feature>
<dbReference type="InterPro" id="IPR057266">
    <property type="entry name" value="Ribosomal_uL5_euk/arc-type"/>
</dbReference>
<dbReference type="PANTHER" id="PTHR11994">
    <property type="entry name" value="60S RIBOSOMAL PROTEIN L11-RELATED"/>
    <property type="match status" value="1"/>
</dbReference>
<evidence type="ECO:0000256" key="2">
    <source>
        <dbReference type="ARBA" id="ARBA00008553"/>
    </source>
</evidence>
<feature type="domain" description="Large ribosomal subunit protein uL5 N-terminal" evidence="7">
    <location>
        <begin position="8"/>
        <end position="61"/>
    </location>
</feature>
<evidence type="ECO:0000256" key="6">
    <source>
        <dbReference type="SAM" id="MobiDB-lite"/>
    </source>
</evidence>
<feature type="region of interest" description="Disordered" evidence="6">
    <location>
        <begin position="372"/>
        <end position="393"/>
    </location>
</feature>
<reference evidence="9" key="1">
    <citation type="submission" date="2023-01" db="EMBL/GenBank/DDBJ databases">
        <title>The chitinases involved in constricting ring structure development in the nematode-trapping fungus Drechslerella dactyloides.</title>
        <authorList>
            <person name="Wang R."/>
            <person name="Zhang L."/>
            <person name="Tang P."/>
            <person name="Li S."/>
            <person name="Liang L."/>
        </authorList>
    </citation>
    <scope>NUCLEOTIDE SEQUENCE</scope>
    <source>
        <strain evidence="9">YMF1.00031</strain>
    </source>
</reference>
<feature type="compositionally biased region" description="Low complexity" evidence="6">
    <location>
        <begin position="584"/>
        <end position="594"/>
    </location>
</feature>
<evidence type="ECO:0000313" key="10">
    <source>
        <dbReference type="Proteomes" id="UP001221413"/>
    </source>
</evidence>
<comment type="caution">
    <text evidence="9">The sequence shown here is derived from an EMBL/GenBank/DDBJ whole genome shotgun (WGS) entry which is preliminary data.</text>
</comment>
<dbReference type="Pfam" id="PF00673">
    <property type="entry name" value="Ribosomal_L5_C"/>
    <property type="match status" value="1"/>
</dbReference>
<feature type="compositionally biased region" description="Basic and acidic residues" evidence="6">
    <location>
        <begin position="503"/>
        <end position="512"/>
    </location>
</feature>
<dbReference type="FunFam" id="3.30.1440.10:FF:000002">
    <property type="entry name" value="60S ribosomal protein L11"/>
    <property type="match status" value="1"/>
</dbReference>
<feature type="region of interest" description="Disordered" evidence="6">
    <location>
        <begin position="294"/>
        <end position="314"/>
    </location>
</feature>
<dbReference type="GO" id="GO:0006412">
    <property type="term" value="P:translation"/>
    <property type="evidence" value="ECO:0007669"/>
    <property type="project" value="InterPro"/>
</dbReference>
<comment type="similarity">
    <text evidence="2">Belongs to the universal ribosomal protein uL5 family.</text>
</comment>
<dbReference type="SUPFAM" id="SSF55282">
    <property type="entry name" value="RL5-like"/>
    <property type="match status" value="1"/>
</dbReference>
<keyword evidence="5" id="KW-0175">Coiled coil</keyword>
<accession>A0AAD6NHQ6</accession>
<keyword evidence="3 9" id="KW-0689">Ribosomal protein</keyword>
<protein>
    <submittedName>
        <fullName evidence="9">60S ribosomal protein L11</fullName>
    </submittedName>
</protein>
<dbReference type="GO" id="GO:0005840">
    <property type="term" value="C:ribosome"/>
    <property type="evidence" value="ECO:0007669"/>
    <property type="project" value="UniProtKB-KW"/>
</dbReference>
<dbReference type="Pfam" id="PF00281">
    <property type="entry name" value="Ribosomal_L5"/>
    <property type="match status" value="1"/>
</dbReference>
<feature type="region of interest" description="Disordered" evidence="6">
    <location>
        <begin position="423"/>
        <end position="611"/>
    </location>
</feature>
<feature type="compositionally biased region" description="Polar residues" evidence="6">
    <location>
        <begin position="447"/>
        <end position="458"/>
    </location>
</feature>
<dbReference type="NCBIfam" id="NF003258">
    <property type="entry name" value="PRK04219.1"/>
    <property type="match status" value="1"/>
</dbReference>
<keyword evidence="10" id="KW-1185">Reference proteome</keyword>
<feature type="domain" description="Large ribosomal subunit protein uL5 C-terminal" evidence="8">
    <location>
        <begin position="65"/>
        <end position="145"/>
    </location>
</feature>
<dbReference type="GO" id="GO:0003735">
    <property type="term" value="F:structural constituent of ribosome"/>
    <property type="evidence" value="ECO:0007669"/>
    <property type="project" value="InterPro"/>
</dbReference>
<dbReference type="InterPro" id="IPR020929">
    <property type="entry name" value="Ribosomal_uL5_CS"/>
</dbReference>
<feature type="compositionally biased region" description="Acidic residues" evidence="6">
    <location>
        <begin position="488"/>
        <end position="499"/>
    </location>
</feature>
<feature type="compositionally biased region" description="Pro residues" evidence="6">
    <location>
        <begin position="697"/>
        <end position="716"/>
    </location>
</feature>
<evidence type="ECO:0000256" key="5">
    <source>
        <dbReference type="SAM" id="Coils"/>
    </source>
</evidence>
<feature type="compositionally biased region" description="Polar residues" evidence="6">
    <location>
        <begin position="294"/>
        <end position="305"/>
    </location>
</feature>
<dbReference type="EMBL" id="JAQGDS010000006">
    <property type="protein sequence ID" value="KAJ6259991.1"/>
    <property type="molecule type" value="Genomic_DNA"/>
</dbReference>
<dbReference type="AlphaFoldDB" id="A0AAD6NHQ6"/>
<name>A0AAD6NHQ6_DREDA</name>
<feature type="region of interest" description="Disordered" evidence="6">
    <location>
        <begin position="649"/>
        <end position="803"/>
    </location>
</feature>
<sequence>MSSEKSANSMRELRIEKLVLNICVGESGDRLTRAAKVLEQLSGQTPVYSKARYTVRTFGIRRNEKIAVHVTVRGPKAEEILERGLKVKEYELKKRNFSESGNFGFGISEHIDLGIKYDPGIGIYGMDFYCIMSRPGQRVTKRRRCVSRVGHSHRIRQSDTVKWFKAKYDATVRQLPMQYFFKETSEQKIRRVKRQAARKAYGALVKHHKNLRQSAELEQRIKDAHEETVSLLVSLSELGPGLNTDPEAIKLAKQLQKKVEKIEDKIDKNQRRTDRYESRSEQIRSLEEARVAELTSSVDNSTPSVIESEHSAATDKRTEEVVGVWLNTHLNRRRSFRRRPNQTRSSISSSEAVKVRWSEELLVEDTRTISPAEAGFSDDSSTCTTTGGTRSPTVSIDAAVTFPTEAVAEGLVVEVKVVKEPPRRQFDPEDTSANLKPKRDLEGGIKSNKSQRSLQSITIPEEFEIRPDSQSAETESEKPLHTNFELKVEEEETPPEDIPAEAPKAEKSKEEQTPLDLQAPGFTAESPRFNLTDEAMLQELQTEELEEEDYSLLPSRSSTLTKPRHERRPNRFSIEAERTAYEHSASFSSHPDSSNIHSTRPAAPFSPDEAALTEMSTEILIAGERVEKRPHPPHTKSIVDWVKRVMSPLNLSGTPKTIPSVDVEIGEDEDLKKSKNPVIDEVWKASPLTAEITNPDVPIPVPTRTPPKLPPDPVPQPERQLMSPSPPPKPTPTATLPRVGGANSPREPPNAEETGSAKTPETQRSRETSSNPVTLVPVLPLEPPARPPPPPPKLNEQHHSPLSGPIMTFTIDPKAAEKRRMTVAFGITPLQRRETAELAQDVMRRVSGVGTRRGSLASVIRVVDTLLVREREEQLRRARRAEMAWD</sequence>